<keyword evidence="4" id="KW-1185">Reference proteome</keyword>
<evidence type="ECO:0000313" key="3">
    <source>
        <dbReference type="EMBL" id="KAG5188163.1"/>
    </source>
</evidence>
<evidence type="ECO:0000259" key="2">
    <source>
        <dbReference type="Pfam" id="PF12937"/>
    </source>
</evidence>
<dbReference type="Pfam" id="PF12937">
    <property type="entry name" value="F-box-like"/>
    <property type="match status" value="1"/>
</dbReference>
<sequence>MEAPSLFVYKVEEAVAVITSHLLRSSEPAASLPPGLFLDIAQFLTLEERGKAVCCVSRKWRQLGEHNHLWREPYLTRFKFHSPQEDLATHTEAQELAQPGPKVKDLFARRLVRPQVGDRVEVAWRGKFRLESLEIYNGLAWWLAEIVECDADGQRYKVHYPGWEARWDEFVPRERLRWGNDRRAAQLRDERIAVGDMVEIWCGGTNVPGAWLEGRVSSIRGERVFLGDVVAEGFFSVTEERCRLVSKGASAPPQSEGRSDTARALCNIARQSCGCSVM</sequence>
<dbReference type="InterPro" id="IPR001810">
    <property type="entry name" value="F-box_dom"/>
</dbReference>
<dbReference type="SUPFAM" id="SSF81383">
    <property type="entry name" value="F-box domain"/>
    <property type="match status" value="1"/>
</dbReference>
<comment type="caution">
    <text evidence="3">The sequence shown here is derived from an EMBL/GenBank/DDBJ whole genome shotgun (WGS) entry which is preliminary data.</text>
</comment>
<gene>
    <name evidence="3" type="ORF">JKP88DRAFT_178183</name>
</gene>
<protein>
    <recommendedName>
        <fullName evidence="5">F-box domain-containing protein</fullName>
    </recommendedName>
</protein>
<dbReference type="Proteomes" id="UP000664859">
    <property type="component" value="Unassembled WGS sequence"/>
</dbReference>
<dbReference type="InterPro" id="IPR025995">
    <property type="entry name" value="Tudor-knot"/>
</dbReference>
<feature type="domain" description="Tudor-knot" evidence="1">
    <location>
        <begin position="141"/>
        <end position="177"/>
    </location>
</feature>
<name>A0A835ZFT0_9STRA</name>
<organism evidence="3 4">
    <name type="scientific">Tribonema minus</name>
    <dbReference type="NCBI Taxonomy" id="303371"/>
    <lineage>
        <taxon>Eukaryota</taxon>
        <taxon>Sar</taxon>
        <taxon>Stramenopiles</taxon>
        <taxon>Ochrophyta</taxon>
        <taxon>PX clade</taxon>
        <taxon>Xanthophyceae</taxon>
        <taxon>Tribonematales</taxon>
        <taxon>Tribonemataceae</taxon>
        <taxon>Tribonema</taxon>
    </lineage>
</organism>
<evidence type="ECO:0000313" key="4">
    <source>
        <dbReference type="Proteomes" id="UP000664859"/>
    </source>
</evidence>
<dbReference type="AlphaFoldDB" id="A0A835ZFT0"/>
<proteinExistence type="predicted"/>
<reference evidence="3" key="1">
    <citation type="submission" date="2021-02" db="EMBL/GenBank/DDBJ databases">
        <title>First Annotated Genome of the Yellow-green Alga Tribonema minus.</title>
        <authorList>
            <person name="Mahan K.M."/>
        </authorList>
    </citation>
    <scope>NUCLEOTIDE SEQUENCE</scope>
    <source>
        <strain evidence="3">UTEX B ZZ1240</strain>
    </source>
</reference>
<dbReference type="Gene3D" id="1.20.1280.50">
    <property type="match status" value="1"/>
</dbReference>
<evidence type="ECO:0000259" key="1">
    <source>
        <dbReference type="Pfam" id="PF11717"/>
    </source>
</evidence>
<accession>A0A835ZFT0</accession>
<dbReference type="InterPro" id="IPR036047">
    <property type="entry name" value="F-box-like_dom_sf"/>
</dbReference>
<feature type="domain" description="F-box" evidence="2">
    <location>
        <begin position="30"/>
        <end position="75"/>
    </location>
</feature>
<dbReference type="Gene3D" id="2.30.30.140">
    <property type="match status" value="1"/>
</dbReference>
<dbReference type="SUPFAM" id="SSF54160">
    <property type="entry name" value="Chromo domain-like"/>
    <property type="match status" value="1"/>
</dbReference>
<dbReference type="InterPro" id="IPR016197">
    <property type="entry name" value="Chromo-like_dom_sf"/>
</dbReference>
<evidence type="ECO:0008006" key="5">
    <source>
        <dbReference type="Google" id="ProtNLM"/>
    </source>
</evidence>
<dbReference type="OrthoDB" id="124855at2759"/>
<dbReference type="EMBL" id="JAFCMP010000075">
    <property type="protein sequence ID" value="KAG5188163.1"/>
    <property type="molecule type" value="Genomic_DNA"/>
</dbReference>
<dbReference type="Pfam" id="PF11717">
    <property type="entry name" value="Tudor-knot"/>
    <property type="match status" value="1"/>
</dbReference>